<dbReference type="AlphaFoldDB" id="A0A4R4E9S0"/>
<keyword evidence="7" id="KW-1185">Reference proteome</keyword>
<proteinExistence type="predicted"/>
<accession>A0A4R4E9S0</accession>
<feature type="transmembrane region" description="Helical" evidence="5">
    <location>
        <begin position="387"/>
        <end position="405"/>
    </location>
</feature>
<feature type="transmembrane region" description="Helical" evidence="5">
    <location>
        <begin position="12"/>
        <end position="36"/>
    </location>
</feature>
<keyword evidence="3 5" id="KW-1133">Transmembrane helix</keyword>
<feature type="transmembrane region" description="Helical" evidence="5">
    <location>
        <begin position="327"/>
        <end position="346"/>
    </location>
</feature>
<evidence type="ECO:0000313" key="6">
    <source>
        <dbReference type="EMBL" id="TCZ74598.1"/>
    </source>
</evidence>
<dbReference type="GO" id="GO:0016020">
    <property type="term" value="C:membrane"/>
    <property type="evidence" value="ECO:0007669"/>
    <property type="project" value="UniProtKB-SubCell"/>
</dbReference>
<evidence type="ECO:0000313" key="7">
    <source>
        <dbReference type="Proteomes" id="UP000295164"/>
    </source>
</evidence>
<comment type="caution">
    <text evidence="6">The sequence shown here is derived from an EMBL/GenBank/DDBJ whole genome shotgun (WGS) entry which is preliminary data.</text>
</comment>
<dbReference type="GO" id="GO:0015179">
    <property type="term" value="F:L-amino acid transmembrane transporter activity"/>
    <property type="evidence" value="ECO:0007669"/>
    <property type="project" value="TreeGrafter"/>
</dbReference>
<feature type="transmembrane region" description="Helical" evidence="5">
    <location>
        <begin position="285"/>
        <end position="306"/>
    </location>
</feature>
<dbReference type="Gene3D" id="1.20.1740.10">
    <property type="entry name" value="Amino acid/polyamine transporter I"/>
    <property type="match status" value="1"/>
</dbReference>
<feature type="transmembrane region" description="Helical" evidence="5">
    <location>
        <begin position="192"/>
        <end position="212"/>
    </location>
</feature>
<dbReference type="PANTHER" id="PTHR11785">
    <property type="entry name" value="AMINO ACID TRANSPORTER"/>
    <property type="match status" value="1"/>
</dbReference>
<dbReference type="InterPro" id="IPR050598">
    <property type="entry name" value="AminoAcid_Transporter"/>
</dbReference>
<name>A0A4R4E9S0_9BACT</name>
<protein>
    <submittedName>
        <fullName evidence="6">APC family permease</fullName>
    </submittedName>
</protein>
<evidence type="ECO:0000256" key="4">
    <source>
        <dbReference type="ARBA" id="ARBA00023136"/>
    </source>
</evidence>
<dbReference type="OrthoDB" id="9810109at2"/>
<keyword evidence="2 5" id="KW-0812">Transmembrane</keyword>
<reference evidence="6 7" key="1">
    <citation type="submission" date="2019-03" db="EMBL/GenBank/DDBJ databases">
        <authorList>
            <person name="Kim M.K.M."/>
        </authorList>
    </citation>
    <scope>NUCLEOTIDE SEQUENCE [LARGE SCALE GENOMIC DNA]</scope>
    <source>
        <strain evidence="6 7">17J68-15</strain>
    </source>
</reference>
<feature type="transmembrane region" description="Helical" evidence="5">
    <location>
        <begin position="352"/>
        <end position="375"/>
    </location>
</feature>
<evidence type="ECO:0000256" key="3">
    <source>
        <dbReference type="ARBA" id="ARBA00022989"/>
    </source>
</evidence>
<evidence type="ECO:0000256" key="2">
    <source>
        <dbReference type="ARBA" id="ARBA00022692"/>
    </source>
</evidence>
<feature type="transmembrane region" description="Helical" evidence="5">
    <location>
        <begin position="90"/>
        <end position="112"/>
    </location>
</feature>
<dbReference type="EMBL" id="SKFH01000002">
    <property type="protein sequence ID" value="TCZ74598.1"/>
    <property type="molecule type" value="Genomic_DNA"/>
</dbReference>
<keyword evidence="4 5" id="KW-0472">Membrane</keyword>
<feature type="transmembrane region" description="Helical" evidence="5">
    <location>
        <begin position="154"/>
        <end position="172"/>
    </location>
</feature>
<gene>
    <name evidence="6" type="ORF">E0486_02955</name>
</gene>
<evidence type="ECO:0000256" key="1">
    <source>
        <dbReference type="ARBA" id="ARBA00004141"/>
    </source>
</evidence>
<feature type="transmembrane region" description="Helical" evidence="5">
    <location>
        <begin position="232"/>
        <end position="254"/>
    </location>
</feature>
<organism evidence="6 7">
    <name type="scientific">Flaviaesturariibacter aridisoli</name>
    <dbReference type="NCBI Taxonomy" id="2545761"/>
    <lineage>
        <taxon>Bacteria</taxon>
        <taxon>Pseudomonadati</taxon>
        <taxon>Bacteroidota</taxon>
        <taxon>Chitinophagia</taxon>
        <taxon>Chitinophagales</taxon>
        <taxon>Chitinophagaceae</taxon>
        <taxon>Flaviaestuariibacter</taxon>
    </lineage>
</organism>
<feature type="transmembrane region" description="Helical" evidence="5">
    <location>
        <begin position="42"/>
        <end position="69"/>
    </location>
</feature>
<evidence type="ECO:0000256" key="5">
    <source>
        <dbReference type="SAM" id="Phobius"/>
    </source>
</evidence>
<dbReference type="Proteomes" id="UP000295164">
    <property type="component" value="Unassembled WGS sequence"/>
</dbReference>
<dbReference type="PIRSF" id="PIRSF006060">
    <property type="entry name" value="AA_transporter"/>
    <property type="match status" value="1"/>
</dbReference>
<feature type="transmembrane region" description="Helical" evidence="5">
    <location>
        <begin position="124"/>
        <end position="142"/>
    </location>
</feature>
<dbReference type="PANTHER" id="PTHR11785:SF512">
    <property type="entry name" value="SOBREMESA, ISOFORM B"/>
    <property type="match status" value="1"/>
</dbReference>
<comment type="subcellular location">
    <subcellularLocation>
        <location evidence="1">Membrane</location>
        <topology evidence="1">Multi-pass membrane protein</topology>
    </subcellularLocation>
</comment>
<dbReference type="InterPro" id="IPR002293">
    <property type="entry name" value="AA/rel_permease1"/>
</dbReference>
<dbReference type="RefSeq" id="WP_131850643.1">
    <property type="nucleotide sequence ID" value="NZ_SKFH01000002.1"/>
</dbReference>
<sequence length="457" mass="49708">MSLHRRLSLLQATAINMIDMVGIGPFVTLPLVIGYFHSPYYIWAWVLGAGIALLDGCIWSELGAAYPLAGGTYNFHKVAYPGRAGRLMSFLFVWQTSIQAPLVVASGALGFVKYVQYFAPLGFYGQKGVAIGLIAVIGLLLYRRIDSIGRLSVALWVGVLGTIGWIIIGGFTHATVPVTLFPTGGGDFLSGAFWTALGAASVKTIYSFLGYYNVCHLGGEIRNPGRNIPRSIFLSIAGISLLYLCLNWAVAYVVPWQEAQHYDFIASIAVERMYGPGAGRVATGLVLWIAFASLFAVVLGYSRVPYAAAADGAFFPAFARLHPTKDFPYVSLLFILGLAVVFTFFLSLKETISAILAMRILVQFVAQGVGVLLLRRRRGTRDLPWKMPLYPLPVIVSVAIWGFVLWSTGEFALWGIGIAALGVLVFGLTEKWMRGRGETIALREAHPPQTHPPGLLP</sequence>
<dbReference type="Pfam" id="PF13520">
    <property type="entry name" value="AA_permease_2"/>
    <property type="match status" value="1"/>
</dbReference>
<feature type="transmembrane region" description="Helical" evidence="5">
    <location>
        <begin position="411"/>
        <end position="429"/>
    </location>
</feature>